<comment type="similarity">
    <text evidence="1 3">Belongs to the short-chain dehydrogenases/reductases (SDR) family.</text>
</comment>
<dbReference type="STRING" id="1209926.A0A1G4BNZ3"/>
<dbReference type="PRINTS" id="PR00080">
    <property type="entry name" value="SDRFAMILY"/>
</dbReference>
<proteinExistence type="inferred from homology"/>
<sequence length="321" mass="34992">MNPVNTKPYKLPPDATWLITGCSSGIGQSLATLIATKPDHRLIATARNPADLDYLPDNDKNILKVSLDVTSPTSVKDAFDAAAEHFGSGFHLDVVVNNAGYSLSGDTESATEEQAHEEIETLFFGTARVTTRAIENMRGSENHRGGIIFNISSLAGQCAFPGHAYYHAGKWAVEGWTESVAREMHPDWNSTLASGFILSTFQVADIRLVNFCIAEPSGVQTNFEGHSKARSEPHPAYAGQDMPARVLERYVEMGIKSGTLTKPSVIADAIYSIASREERIPLRVPLGAPSWGFIKQKHEASLKDLEDIKEFSLLNQKPSGH</sequence>
<dbReference type="Proteomes" id="UP000176998">
    <property type="component" value="Unassembled WGS sequence"/>
</dbReference>
<dbReference type="Gene3D" id="3.40.50.720">
    <property type="entry name" value="NAD(P)-binding Rossmann-like Domain"/>
    <property type="match status" value="1"/>
</dbReference>
<evidence type="ECO:0000313" key="6">
    <source>
        <dbReference type="Proteomes" id="UP000176998"/>
    </source>
</evidence>
<dbReference type="AlphaFoldDB" id="A0A1G4BNZ3"/>
<dbReference type="EMBL" id="MJBS01000009">
    <property type="protein sequence ID" value="OHF03025.1"/>
    <property type="molecule type" value="Genomic_DNA"/>
</dbReference>
<dbReference type="SUPFAM" id="SSF51735">
    <property type="entry name" value="NAD(P)-binding Rossmann-fold domains"/>
    <property type="match status" value="1"/>
</dbReference>
<name>A0A1G4BNZ3_9PEZI</name>
<dbReference type="InterPro" id="IPR036291">
    <property type="entry name" value="NAD(P)-bd_dom_sf"/>
</dbReference>
<dbReference type="OrthoDB" id="1274115at2759"/>
<dbReference type="PANTHER" id="PTHR43976">
    <property type="entry name" value="SHORT CHAIN DEHYDROGENASE"/>
    <property type="match status" value="1"/>
</dbReference>
<protein>
    <submittedName>
        <fullName evidence="5">Short chain dehydrogenase</fullName>
    </submittedName>
</protein>
<evidence type="ECO:0000259" key="4">
    <source>
        <dbReference type="SMART" id="SM00822"/>
    </source>
</evidence>
<keyword evidence="6" id="KW-1185">Reference proteome</keyword>
<dbReference type="PANTHER" id="PTHR43976:SF16">
    <property type="entry name" value="SHORT-CHAIN DEHYDROGENASE_REDUCTASE FAMILY PROTEIN"/>
    <property type="match status" value="1"/>
</dbReference>
<dbReference type="InterPro" id="IPR057326">
    <property type="entry name" value="KR_dom"/>
</dbReference>
<dbReference type="PRINTS" id="PR00081">
    <property type="entry name" value="GDHRDH"/>
</dbReference>
<dbReference type="Pfam" id="PF00106">
    <property type="entry name" value="adh_short"/>
    <property type="match status" value="1"/>
</dbReference>
<dbReference type="InterPro" id="IPR002347">
    <property type="entry name" value="SDR_fam"/>
</dbReference>
<dbReference type="SMART" id="SM00822">
    <property type="entry name" value="PKS_KR"/>
    <property type="match status" value="1"/>
</dbReference>
<dbReference type="GeneID" id="34554947"/>
<evidence type="ECO:0000256" key="2">
    <source>
        <dbReference type="ARBA" id="ARBA00023002"/>
    </source>
</evidence>
<evidence type="ECO:0000256" key="1">
    <source>
        <dbReference type="ARBA" id="ARBA00006484"/>
    </source>
</evidence>
<evidence type="ECO:0000313" key="5">
    <source>
        <dbReference type="EMBL" id="OHF03025.1"/>
    </source>
</evidence>
<feature type="domain" description="Ketoreductase" evidence="4">
    <location>
        <begin position="15"/>
        <end position="200"/>
    </location>
</feature>
<keyword evidence="2" id="KW-0560">Oxidoreductase</keyword>
<dbReference type="InterPro" id="IPR051911">
    <property type="entry name" value="SDR_oxidoreductase"/>
</dbReference>
<gene>
    <name evidence="5" type="ORF">CORC01_01783</name>
</gene>
<accession>A0A1G4BNZ3</accession>
<comment type="caution">
    <text evidence="5">The sequence shown here is derived from an EMBL/GenBank/DDBJ whole genome shotgun (WGS) entry which is preliminary data.</text>
</comment>
<dbReference type="GO" id="GO:0016491">
    <property type="term" value="F:oxidoreductase activity"/>
    <property type="evidence" value="ECO:0007669"/>
    <property type="project" value="UniProtKB-KW"/>
</dbReference>
<dbReference type="RefSeq" id="XP_022480163.1">
    <property type="nucleotide sequence ID" value="XM_022613437.1"/>
</dbReference>
<organism evidence="5 6">
    <name type="scientific">Colletotrichum orchidophilum</name>
    <dbReference type="NCBI Taxonomy" id="1209926"/>
    <lineage>
        <taxon>Eukaryota</taxon>
        <taxon>Fungi</taxon>
        <taxon>Dikarya</taxon>
        <taxon>Ascomycota</taxon>
        <taxon>Pezizomycotina</taxon>
        <taxon>Sordariomycetes</taxon>
        <taxon>Hypocreomycetidae</taxon>
        <taxon>Glomerellales</taxon>
        <taxon>Glomerellaceae</taxon>
        <taxon>Colletotrichum</taxon>
    </lineage>
</organism>
<reference evidence="5 6" key="1">
    <citation type="submission" date="2016-09" db="EMBL/GenBank/DDBJ databases">
        <authorList>
            <person name="Capua I."/>
            <person name="De Benedictis P."/>
            <person name="Joannis T."/>
            <person name="Lombin L.H."/>
            <person name="Cattoli G."/>
        </authorList>
    </citation>
    <scope>NUCLEOTIDE SEQUENCE [LARGE SCALE GENOMIC DNA]</scope>
    <source>
        <strain evidence="5 6">IMI 309357</strain>
    </source>
</reference>
<evidence type="ECO:0000256" key="3">
    <source>
        <dbReference type="RuleBase" id="RU000363"/>
    </source>
</evidence>